<evidence type="ECO:0000256" key="2">
    <source>
        <dbReference type="ARBA" id="ARBA00023002"/>
    </source>
</evidence>
<protein>
    <recommendedName>
        <fullName evidence="4">Ketoreductase domain-containing protein</fullName>
    </recommendedName>
</protein>
<dbReference type="Gene3D" id="3.40.50.720">
    <property type="entry name" value="NAD(P)-binding Rossmann-like Domain"/>
    <property type="match status" value="1"/>
</dbReference>
<dbReference type="Proteomes" id="UP000658127">
    <property type="component" value="Unassembled WGS sequence"/>
</dbReference>
<evidence type="ECO:0000313" key="6">
    <source>
        <dbReference type="Proteomes" id="UP000658127"/>
    </source>
</evidence>
<dbReference type="InterPro" id="IPR057326">
    <property type="entry name" value="KR_dom"/>
</dbReference>
<reference evidence="6" key="1">
    <citation type="journal article" date="2019" name="Int. J. Syst. Evol. Microbiol.">
        <title>The Global Catalogue of Microorganisms (GCM) 10K type strain sequencing project: providing services to taxonomists for standard genome sequencing and annotation.</title>
        <authorList>
            <consortium name="The Broad Institute Genomics Platform"/>
            <consortium name="The Broad Institute Genome Sequencing Center for Infectious Disease"/>
            <person name="Wu L."/>
            <person name="Ma J."/>
        </authorList>
    </citation>
    <scope>NUCLEOTIDE SEQUENCE [LARGE SCALE GENOMIC DNA]</scope>
    <source>
        <strain evidence="6">CGMCC 4.7329</strain>
    </source>
</reference>
<feature type="domain" description="Ketoreductase" evidence="4">
    <location>
        <begin position="2"/>
        <end position="177"/>
    </location>
</feature>
<name>A0ABQ2KXH9_9NOCA</name>
<evidence type="ECO:0000256" key="1">
    <source>
        <dbReference type="ARBA" id="ARBA00006484"/>
    </source>
</evidence>
<proteinExistence type="inferred from homology"/>
<sequence length="261" mass="27586">MARVLITGGASGLGAALARRFAGRGDRVVVTDLAEDAVVPAGASYLRLDVTSEDDWVRARTTVQESLGGLDILVNNAGIAAGGRIDRVPQNEWARVMNINVLGVATGCRTFTPIFKAQRSGHLVNTASLAGLVHPPAMASYSAAKAAVVALSESLRYELAPHGVDVSVVCPSFFRTNLAASLSDADPLMTKVARSLIDGAALDADDIAAAALAGIDARRFLVLTDRAGRKAFWTKRLLRPLYDRQLMGMGRRTADDKEISG</sequence>
<dbReference type="PROSITE" id="PS00061">
    <property type="entry name" value="ADH_SHORT"/>
    <property type="match status" value="1"/>
</dbReference>
<evidence type="ECO:0000259" key="4">
    <source>
        <dbReference type="SMART" id="SM00822"/>
    </source>
</evidence>
<dbReference type="SUPFAM" id="SSF51735">
    <property type="entry name" value="NAD(P)-binding Rossmann-fold domains"/>
    <property type="match status" value="1"/>
</dbReference>
<accession>A0ABQ2KXH9</accession>
<dbReference type="InterPro" id="IPR020904">
    <property type="entry name" value="Sc_DH/Rdtase_CS"/>
</dbReference>
<dbReference type="RefSeq" id="WP_189033862.1">
    <property type="nucleotide sequence ID" value="NZ_BMNE01000009.1"/>
</dbReference>
<comment type="caution">
    <text evidence="5">The sequence shown here is derived from an EMBL/GenBank/DDBJ whole genome shotgun (WGS) entry which is preliminary data.</text>
</comment>
<comment type="similarity">
    <text evidence="1 3">Belongs to the short-chain dehydrogenases/reductases (SDR) family.</text>
</comment>
<dbReference type="InterPro" id="IPR002347">
    <property type="entry name" value="SDR_fam"/>
</dbReference>
<organism evidence="5 6">
    <name type="scientific">Nocardia rhizosphaerihabitans</name>
    <dbReference type="NCBI Taxonomy" id="1691570"/>
    <lineage>
        <taxon>Bacteria</taxon>
        <taxon>Bacillati</taxon>
        <taxon>Actinomycetota</taxon>
        <taxon>Actinomycetes</taxon>
        <taxon>Mycobacteriales</taxon>
        <taxon>Nocardiaceae</taxon>
        <taxon>Nocardia</taxon>
    </lineage>
</organism>
<gene>
    <name evidence="5" type="ORF">GCM10011610_60240</name>
</gene>
<evidence type="ECO:0000256" key="3">
    <source>
        <dbReference type="RuleBase" id="RU000363"/>
    </source>
</evidence>
<dbReference type="InterPro" id="IPR036291">
    <property type="entry name" value="NAD(P)-bd_dom_sf"/>
</dbReference>
<dbReference type="SMART" id="SM00822">
    <property type="entry name" value="PKS_KR"/>
    <property type="match status" value="1"/>
</dbReference>
<dbReference type="PRINTS" id="PR00081">
    <property type="entry name" value="GDHRDH"/>
</dbReference>
<dbReference type="PRINTS" id="PR00080">
    <property type="entry name" value="SDRFAMILY"/>
</dbReference>
<dbReference type="PANTHER" id="PTHR43391:SF26">
    <property type="entry name" value="BLL7251 PROTEIN"/>
    <property type="match status" value="1"/>
</dbReference>
<dbReference type="EMBL" id="BMNE01000009">
    <property type="protein sequence ID" value="GGN95812.1"/>
    <property type="molecule type" value="Genomic_DNA"/>
</dbReference>
<dbReference type="CDD" id="cd05233">
    <property type="entry name" value="SDR_c"/>
    <property type="match status" value="1"/>
</dbReference>
<keyword evidence="2" id="KW-0560">Oxidoreductase</keyword>
<evidence type="ECO:0000313" key="5">
    <source>
        <dbReference type="EMBL" id="GGN95812.1"/>
    </source>
</evidence>
<dbReference type="Pfam" id="PF00106">
    <property type="entry name" value="adh_short"/>
    <property type="match status" value="1"/>
</dbReference>
<keyword evidence="6" id="KW-1185">Reference proteome</keyword>
<dbReference type="PANTHER" id="PTHR43391">
    <property type="entry name" value="RETINOL DEHYDROGENASE-RELATED"/>
    <property type="match status" value="1"/>
</dbReference>